<dbReference type="InterPro" id="IPR016181">
    <property type="entry name" value="Acyl_CoA_acyltransferase"/>
</dbReference>
<dbReference type="RefSeq" id="WP_175371284.1">
    <property type="nucleotide sequence ID" value="NZ_JABWCS010000203.1"/>
</dbReference>
<dbReference type="PROSITE" id="PS51186">
    <property type="entry name" value="GNAT"/>
    <property type="match status" value="1"/>
</dbReference>
<dbReference type="PANTHER" id="PTHR43877">
    <property type="entry name" value="AMINOALKYLPHOSPHONATE N-ACETYLTRANSFERASE-RELATED-RELATED"/>
    <property type="match status" value="1"/>
</dbReference>
<comment type="caution">
    <text evidence="4">The sequence shown here is derived from an EMBL/GenBank/DDBJ whole genome shotgun (WGS) entry which is preliminary data.</text>
</comment>
<dbReference type="SUPFAM" id="SSF55729">
    <property type="entry name" value="Acyl-CoA N-acyltransferases (Nat)"/>
    <property type="match status" value="1"/>
</dbReference>
<dbReference type="Proteomes" id="UP000564806">
    <property type="component" value="Unassembled WGS sequence"/>
</dbReference>
<sequence>MSTNVRLATIQDAESLSSLNQEFNGGDKRSVSEIMKSLNSNNELVAVATIMDEVVGFACAQSMKSFCYNEAHGEITEMYVQESARRNGVATSLISFLEKQLLTRGVKTVKILTGRDNNPAIQTYELSGYIKDDEVMLKKKL</sequence>
<dbReference type="Gene3D" id="3.40.630.30">
    <property type="match status" value="1"/>
</dbReference>
<evidence type="ECO:0000313" key="4">
    <source>
        <dbReference type="EMBL" id="NUU60709.1"/>
    </source>
</evidence>
<organism evidence="4 5">
    <name type="scientific">Paenibacillus agri</name>
    <dbReference type="NCBI Taxonomy" id="2744309"/>
    <lineage>
        <taxon>Bacteria</taxon>
        <taxon>Bacillati</taxon>
        <taxon>Bacillota</taxon>
        <taxon>Bacilli</taxon>
        <taxon>Bacillales</taxon>
        <taxon>Paenibacillaceae</taxon>
        <taxon>Paenibacillus</taxon>
    </lineage>
</organism>
<dbReference type="EMBL" id="JABWCS010000203">
    <property type="protein sequence ID" value="NUU60709.1"/>
    <property type="molecule type" value="Genomic_DNA"/>
</dbReference>
<protein>
    <submittedName>
        <fullName evidence="4">GNAT family N-acetyltransferase</fullName>
    </submittedName>
</protein>
<accession>A0A850ELV3</accession>
<evidence type="ECO:0000256" key="1">
    <source>
        <dbReference type="ARBA" id="ARBA00022679"/>
    </source>
</evidence>
<dbReference type="Pfam" id="PF00583">
    <property type="entry name" value="Acetyltransf_1"/>
    <property type="match status" value="1"/>
</dbReference>
<evidence type="ECO:0000259" key="3">
    <source>
        <dbReference type="PROSITE" id="PS51186"/>
    </source>
</evidence>
<evidence type="ECO:0000313" key="5">
    <source>
        <dbReference type="Proteomes" id="UP000564806"/>
    </source>
</evidence>
<reference evidence="4" key="1">
    <citation type="submission" date="2020-06" db="EMBL/GenBank/DDBJ databases">
        <title>Paenibacillus sp. nov., isolated from soil.</title>
        <authorList>
            <person name="Seo Y.L."/>
        </authorList>
    </citation>
    <scope>NUCLEOTIDE SEQUENCE [LARGE SCALE GENOMIC DNA]</scope>
    <source>
        <strain evidence="4">JW14</strain>
    </source>
</reference>
<dbReference type="GO" id="GO:0016747">
    <property type="term" value="F:acyltransferase activity, transferring groups other than amino-acyl groups"/>
    <property type="evidence" value="ECO:0007669"/>
    <property type="project" value="InterPro"/>
</dbReference>
<name>A0A850ELV3_9BACL</name>
<keyword evidence="5" id="KW-1185">Reference proteome</keyword>
<feature type="domain" description="N-acetyltransferase" evidence="3">
    <location>
        <begin position="3"/>
        <end position="141"/>
    </location>
</feature>
<dbReference type="AlphaFoldDB" id="A0A850ELV3"/>
<keyword evidence="2" id="KW-0012">Acyltransferase</keyword>
<keyword evidence="1 4" id="KW-0808">Transferase</keyword>
<dbReference type="InterPro" id="IPR000182">
    <property type="entry name" value="GNAT_dom"/>
</dbReference>
<gene>
    <name evidence="4" type="ORF">HPT30_10170</name>
</gene>
<dbReference type="CDD" id="cd04301">
    <property type="entry name" value="NAT_SF"/>
    <property type="match status" value="1"/>
</dbReference>
<dbReference type="InterPro" id="IPR050832">
    <property type="entry name" value="Bact_Acetyltransf"/>
</dbReference>
<evidence type="ECO:0000256" key="2">
    <source>
        <dbReference type="ARBA" id="ARBA00023315"/>
    </source>
</evidence>
<proteinExistence type="predicted"/>